<organism evidence="1 2">
    <name type="scientific">Mycena alexandri</name>
    <dbReference type="NCBI Taxonomy" id="1745969"/>
    <lineage>
        <taxon>Eukaryota</taxon>
        <taxon>Fungi</taxon>
        <taxon>Dikarya</taxon>
        <taxon>Basidiomycota</taxon>
        <taxon>Agaricomycotina</taxon>
        <taxon>Agaricomycetes</taxon>
        <taxon>Agaricomycetidae</taxon>
        <taxon>Agaricales</taxon>
        <taxon>Marasmiineae</taxon>
        <taxon>Mycenaceae</taxon>
        <taxon>Mycena</taxon>
    </lineage>
</organism>
<protein>
    <submittedName>
        <fullName evidence="1">Uncharacterized protein</fullName>
    </submittedName>
</protein>
<comment type="caution">
    <text evidence="1">The sequence shown here is derived from an EMBL/GenBank/DDBJ whole genome shotgun (WGS) entry which is preliminary data.</text>
</comment>
<keyword evidence="2" id="KW-1185">Reference proteome</keyword>
<evidence type="ECO:0000313" key="1">
    <source>
        <dbReference type="EMBL" id="KAJ7019088.1"/>
    </source>
</evidence>
<proteinExistence type="predicted"/>
<evidence type="ECO:0000313" key="2">
    <source>
        <dbReference type="Proteomes" id="UP001218188"/>
    </source>
</evidence>
<gene>
    <name evidence="1" type="ORF">C8F04DRAFT_1276674</name>
</gene>
<dbReference type="AlphaFoldDB" id="A0AAD6WLX3"/>
<sequence>MSLLQTKRRALALWHISRRGRRRSLVLPSRDGVSFEESITADTAPKLELPTGPGITPNDYLNVNGKWVHKQRICRLVISKDFEPKSIVRLLRVRGHTNINAKARDDTNIDPAVLLGPNTLVVGDPILTLLRTETKVSLAILRTTAIHQDGVSCSSILTSTIQNPAAKVKITGQVLSMTMARKTAAPDLADPPPTNATVRAADWLDTDADSEWGWIWNGEYLKADSVMRGTTGGDTADKVATDKVVIVSVPGVLTELVNPTTVDTSDREP</sequence>
<reference evidence="1" key="1">
    <citation type="submission" date="2023-03" db="EMBL/GenBank/DDBJ databases">
        <title>Massive genome expansion in bonnet fungi (Mycena s.s.) driven by repeated elements and novel gene families across ecological guilds.</title>
        <authorList>
            <consortium name="Lawrence Berkeley National Laboratory"/>
            <person name="Harder C.B."/>
            <person name="Miyauchi S."/>
            <person name="Viragh M."/>
            <person name="Kuo A."/>
            <person name="Thoen E."/>
            <person name="Andreopoulos B."/>
            <person name="Lu D."/>
            <person name="Skrede I."/>
            <person name="Drula E."/>
            <person name="Henrissat B."/>
            <person name="Morin E."/>
            <person name="Kohler A."/>
            <person name="Barry K."/>
            <person name="LaButti K."/>
            <person name="Morin E."/>
            <person name="Salamov A."/>
            <person name="Lipzen A."/>
            <person name="Mereny Z."/>
            <person name="Hegedus B."/>
            <person name="Baldrian P."/>
            <person name="Stursova M."/>
            <person name="Weitz H."/>
            <person name="Taylor A."/>
            <person name="Grigoriev I.V."/>
            <person name="Nagy L.G."/>
            <person name="Martin F."/>
            <person name="Kauserud H."/>
        </authorList>
    </citation>
    <scope>NUCLEOTIDE SEQUENCE</scope>
    <source>
        <strain evidence="1">CBHHK200</strain>
    </source>
</reference>
<accession>A0AAD6WLX3</accession>
<dbReference type="EMBL" id="JARJCM010000307">
    <property type="protein sequence ID" value="KAJ7019088.1"/>
    <property type="molecule type" value="Genomic_DNA"/>
</dbReference>
<name>A0AAD6WLX3_9AGAR</name>
<dbReference type="Proteomes" id="UP001218188">
    <property type="component" value="Unassembled WGS sequence"/>
</dbReference>